<keyword evidence="2" id="KW-0812">Transmembrane</keyword>
<evidence type="ECO:0000313" key="4">
    <source>
        <dbReference type="Proteomes" id="UP000460272"/>
    </source>
</evidence>
<dbReference type="OrthoDB" id="4246681at2"/>
<gene>
    <name evidence="3" type="ORF">EAS64_15790</name>
</gene>
<feature type="transmembrane region" description="Helical" evidence="2">
    <location>
        <begin position="12"/>
        <end position="37"/>
    </location>
</feature>
<dbReference type="RefSeq" id="WP_145853770.1">
    <property type="nucleotide sequence ID" value="NZ_RPFW01000003.1"/>
</dbReference>
<keyword evidence="2" id="KW-1133">Transmembrane helix</keyword>
<organism evidence="3 4">
    <name type="scientific">Trebonia kvetii</name>
    <dbReference type="NCBI Taxonomy" id="2480626"/>
    <lineage>
        <taxon>Bacteria</taxon>
        <taxon>Bacillati</taxon>
        <taxon>Actinomycetota</taxon>
        <taxon>Actinomycetes</taxon>
        <taxon>Streptosporangiales</taxon>
        <taxon>Treboniaceae</taxon>
        <taxon>Trebonia</taxon>
    </lineage>
</organism>
<sequence length="195" mass="20830">MRTWSGDNRKLAIESAAFGLGYTAVLIWFGSALVGSFTGNEAFPYWPALPQLRTDTAGVISFAVAIVTLSVSKFLQLRRRGSAPAQPVDRLAARPAGVHGVQAIAETAAFLSTAMVIYLSFNEITHPYTLRLQLTHLWPWPSEGTVRVIGLGICLVAVATRRYLQATGSTPAQPATTPAPATPHETALETAAETP</sequence>
<dbReference type="Proteomes" id="UP000460272">
    <property type="component" value="Unassembled WGS sequence"/>
</dbReference>
<keyword evidence="4" id="KW-1185">Reference proteome</keyword>
<dbReference type="AlphaFoldDB" id="A0A6P2BYA8"/>
<dbReference type="EMBL" id="RPFW01000003">
    <property type="protein sequence ID" value="TVZ03900.1"/>
    <property type="molecule type" value="Genomic_DNA"/>
</dbReference>
<evidence type="ECO:0000256" key="1">
    <source>
        <dbReference type="SAM" id="MobiDB-lite"/>
    </source>
</evidence>
<evidence type="ECO:0000256" key="2">
    <source>
        <dbReference type="SAM" id="Phobius"/>
    </source>
</evidence>
<evidence type="ECO:0000313" key="3">
    <source>
        <dbReference type="EMBL" id="TVZ03900.1"/>
    </source>
</evidence>
<protein>
    <submittedName>
        <fullName evidence="3">Uncharacterized protein</fullName>
    </submittedName>
</protein>
<accession>A0A6P2BYA8</accession>
<keyword evidence="2" id="KW-0472">Membrane</keyword>
<name>A0A6P2BYA8_9ACTN</name>
<feature type="region of interest" description="Disordered" evidence="1">
    <location>
        <begin position="168"/>
        <end position="195"/>
    </location>
</feature>
<reference evidence="3 4" key="1">
    <citation type="submission" date="2018-11" db="EMBL/GenBank/DDBJ databases">
        <title>Trebonia kvetii gen.nov., sp.nov., a novel acidophilic actinobacterium, and proposal of the new actinobacterial family Treboniaceae fam. nov.</title>
        <authorList>
            <person name="Rapoport D."/>
            <person name="Sagova-Mareckova M."/>
            <person name="Sedlacek I."/>
            <person name="Provaznik J."/>
            <person name="Kralova S."/>
            <person name="Pavlinic D."/>
            <person name="Benes V."/>
            <person name="Kopecky J."/>
        </authorList>
    </citation>
    <scope>NUCLEOTIDE SEQUENCE [LARGE SCALE GENOMIC DNA]</scope>
    <source>
        <strain evidence="3 4">15Tr583</strain>
    </source>
</reference>
<comment type="caution">
    <text evidence="3">The sequence shown here is derived from an EMBL/GenBank/DDBJ whole genome shotgun (WGS) entry which is preliminary data.</text>
</comment>
<proteinExistence type="predicted"/>
<feature type="transmembrane region" description="Helical" evidence="2">
    <location>
        <begin position="57"/>
        <end position="75"/>
    </location>
</feature>